<protein>
    <submittedName>
        <fullName evidence="1">Uncharacterized protein</fullName>
    </submittedName>
</protein>
<name>A0A1V4EU06_9BACL</name>
<accession>A0A1V4EU06</accession>
<dbReference type="RefSeq" id="WP_079290206.1">
    <property type="nucleotide sequence ID" value="NZ_MWPS01000016.1"/>
</dbReference>
<dbReference type="EMBL" id="MWPS01000016">
    <property type="protein sequence ID" value="OPG16416.1"/>
    <property type="molecule type" value="Genomic_DNA"/>
</dbReference>
<gene>
    <name evidence="1" type="ORF">B2M26_05940</name>
</gene>
<dbReference type="Proteomes" id="UP000190229">
    <property type="component" value="Unassembled WGS sequence"/>
</dbReference>
<reference evidence="1 2" key="1">
    <citation type="submission" date="2017-02" db="EMBL/GenBank/DDBJ databases">
        <title>Draft genome of Acidibacillus ferrooxidans Huett2.</title>
        <authorList>
            <person name="Schopf S."/>
        </authorList>
    </citation>
    <scope>NUCLEOTIDE SEQUENCE [LARGE SCALE GENOMIC DNA]</scope>
    <source>
        <strain evidence="1 2">Huett2</strain>
    </source>
</reference>
<proteinExistence type="predicted"/>
<evidence type="ECO:0000313" key="2">
    <source>
        <dbReference type="Proteomes" id="UP000190229"/>
    </source>
</evidence>
<sequence length="181" mass="19622">MILRNRSTRNLLFVFIIMALLLGIYSLTQMRVTHNEQMITALQSQVEILSVQVAQQSQLLKQDRQSGGLEKRLETGNAQTTWLQLFHKIAGETHAHILNVSFSTTSSAPISSANAGFSGASAAVSDLAMQLSLAGQRSQLLQFIQDVQMAPWITGISSVNLSLSANGASQLNFTCVVPYAA</sequence>
<keyword evidence="2" id="KW-1185">Reference proteome</keyword>
<comment type="caution">
    <text evidence="1">The sequence shown here is derived from an EMBL/GenBank/DDBJ whole genome shotgun (WGS) entry which is preliminary data.</text>
</comment>
<organism evidence="1 2">
    <name type="scientific">Ferroacidibacillus organovorans</name>
    <dbReference type="NCBI Taxonomy" id="1765683"/>
    <lineage>
        <taxon>Bacteria</taxon>
        <taxon>Bacillati</taxon>
        <taxon>Bacillota</taxon>
        <taxon>Bacilli</taxon>
        <taxon>Bacillales</taxon>
        <taxon>Alicyclobacillaceae</taxon>
        <taxon>Ferroacidibacillus</taxon>
    </lineage>
</organism>
<evidence type="ECO:0000313" key="1">
    <source>
        <dbReference type="EMBL" id="OPG16416.1"/>
    </source>
</evidence>
<dbReference type="AlphaFoldDB" id="A0A1V4EU06"/>